<name>A0A0A8YFT8_ARUDO</name>
<organism evidence="1">
    <name type="scientific">Arundo donax</name>
    <name type="common">Giant reed</name>
    <name type="synonym">Donax arundinaceus</name>
    <dbReference type="NCBI Taxonomy" id="35708"/>
    <lineage>
        <taxon>Eukaryota</taxon>
        <taxon>Viridiplantae</taxon>
        <taxon>Streptophyta</taxon>
        <taxon>Embryophyta</taxon>
        <taxon>Tracheophyta</taxon>
        <taxon>Spermatophyta</taxon>
        <taxon>Magnoliopsida</taxon>
        <taxon>Liliopsida</taxon>
        <taxon>Poales</taxon>
        <taxon>Poaceae</taxon>
        <taxon>PACMAD clade</taxon>
        <taxon>Arundinoideae</taxon>
        <taxon>Arundineae</taxon>
        <taxon>Arundo</taxon>
    </lineage>
</organism>
<dbReference type="EMBL" id="GBRH01272781">
    <property type="protein sequence ID" value="JAD25114.1"/>
    <property type="molecule type" value="Transcribed_RNA"/>
</dbReference>
<proteinExistence type="predicted"/>
<dbReference type="AlphaFoldDB" id="A0A0A8YFT8"/>
<accession>A0A0A8YFT8</accession>
<reference evidence="1" key="1">
    <citation type="submission" date="2014-09" db="EMBL/GenBank/DDBJ databases">
        <authorList>
            <person name="Magalhaes I.L.F."/>
            <person name="Oliveira U."/>
            <person name="Santos F.R."/>
            <person name="Vidigal T.H.D.A."/>
            <person name="Brescovit A.D."/>
            <person name="Santos A.J."/>
        </authorList>
    </citation>
    <scope>NUCLEOTIDE SEQUENCE</scope>
    <source>
        <tissue evidence="1">Shoot tissue taken approximately 20 cm above the soil surface</tissue>
    </source>
</reference>
<reference evidence="1" key="2">
    <citation type="journal article" date="2015" name="Data Brief">
        <title>Shoot transcriptome of the giant reed, Arundo donax.</title>
        <authorList>
            <person name="Barrero R.A."/>
            <person name="Guerrero F.D."/>
            <person name="Moolhuijzen P."/>
            <person name="Goolsby J.A."/>
            <person name="Tidwell J."/>
            <person name="Bellgard S.E."/>
            <person name="Bellgard M.I."/>
        </authorList>
    </citation>
    <scope>NUCLEOTIDE SEQUENCE</scope>
    <source>
        <tissue evidence="1">Shoot tissue taken approximately 20 cm above the soil surface</tissue>
    </source>
</reference>
<sequence>MVSSRSCRLVRLLIRMAKSLMASPSLNAMLLKSRQSFCAFVSRTSSTPMCPCFQIVRLIMINR</sequence>
<protein>
    <submittedName>
        <fullName evidence="1">Uncharacterized protein</fullName>
    </submittedName>
</protein>
<evidence type="ECO:0000313" key="1">
    <source>
        <dbReference type="EMBL" id="JAD25114.1"/>
    </source>
</evidence>